<reference evidence="3" key="1">
    <citation type="journal article" date="2017" name="Genome Biol.">
        <title>Comparative genomics reveals high biological diversity and specific adaptations in the industrially and medically important fungal genus Aspergillus.</title>
        <authorList>
            <person name="de Vries R.P."/>
            <person name="Riley R."/>
            <person name="Wiebenga A."/>
            <person name="Aguilar-Osorio G."/>
            <person name="Amillis S."/>
            <person name="Uchima C.A."/>
            <person name="Anderluh G."/>
            <person name="Asadollahi M."/>
            <person name="Askin M."/>
            <person name="Barry K."/>
            <person name="Battaglia E."/>
            <person name="Bayram O."/>
            <person name="Benocci T."/>
            <person name="Braus-Stromeyer S.A."/>
            <person name="Caldana C."/>
            <person name="Canovas D."/>
            <person name="Cerqueira G.C."/>
            <person name="Chen F."/>
            <person name="Chen W."/>
            <person name="Choi C."/>
            <person name="Clum A."/>
            <person name="Dos Santos R.A."/>
            <person name="Damasio A.R."/>
            <person name="Diallinas G."/>
            <person name="Emri T."/>
            <person name="Fekete E."/>
            <person name="Flipphi M."/>
            <person name="Freyberg S."/>
            <person name="Gallo A."/>
            <person name="Gournas C."/>
            <person name="Habgood R."/>
            <person name="Hainaut M."/>
            <person name="Harispe M.L."/>
            <person name="Henrissat B."/>
            <person name="Hilden K.S."/>
            <person name="Hope R."/>
            <person name="Hossain A."/>
            <person name="Karabika E."/>
            <person name="Karaffa L."/>
            <person name="Karanyi Z."/>
            <person name="Krasevec N."/>
            <person name="Kuo A."/>
            <person name="Kusch H."/>
            <person name="LaButti K."/>
            <person name="Lagendijk E.L."/>
            <person name="Lapidus A."/>
            <person name="Levasseur A."/>
            <person name="Lindquist E."/>
            <person name="Lipzen A."/>
            <person name="Logrieco A.F."/>
            <person name="MacCabe A."/>
            <person name="Maekelae M.R."/>
            <person name="Malavazi I."/>
            <person name="Melin P."/>
            <person name="Meyer V."/>
            <person name="Mielnichuk N."/>
            <person name="Miskei M."/>
            <person name="Molnar A.P."/>
            <person name="Mule G."/>
            <person name="Ngan C.Y."/>
            <person name="Orejas M."/>
            <person name="Orosz E."/>
            <person name="Ouedraogo J.P."/>
            <person name="Overkamp K.M."/>
            <person name="Park H.-S."/>
            <person name="Perrone G."/>
            <person name="Piumi F."/>
            <person name="Punt P.J."/>
            <person name="Ram A.F."/>
            <person name="Ramon A."/>
            <person name="Rauscher S."/>
            <person name="Record E."/>
            <person name="Riano-Pachon D.M."/>
            <person name="Robert V."/>
            <person name="Roehrig J."/>
            <person name="Ruller R."/>
            <person name="Salamov A."/>
            <person name="Salih N.S."/>
            <person name="Samson R.A."/>
            <person name="Sandor E."/>
            <person name="Sanguinetti M."/>
            <person name="Schuetze T."/>
            <person name="Sepcic K."/>
            <person name="Shelest E."/>
            <person name="Sherlock G."/>
            <person name="Sophianopoulou V."/>
            <person name="Squina F.M."/>
            <person name="Sun H."/>
            <person name="Susca A."/>
            <person name="Todd R.B."/>
            <person name="Tsang A."/>
            <person name="Unkles S.E."/>
            <person name="van de Wiele N."/>
            <person name="van Rossen-Uffink D."/>
            <person name="Oliveira J.V."/>
            <person name="Vesth T.C."/>
            <person name="Visser J."/>
            <person name="Yu J.-H."/>
            <person name="Zhou M."/>
            <person name="Andersen M.R."/>
            <person name="Archer D.B."/>
            <person name="Baker S.E."/>
            <person name="Benoit I."/>
            <person name="Brakhage A.A."/>
            <person name="Braus G.H."/>
            <person name="Fischer R."/>
            <person name="Frisvad J.C."/>
            <person name="Goldman G.H."/>
            <person name="Houbraken J."/>
            <person name="Oakley B."/>
            <person name="Pocsi I."/>
            <person name="Scazzocchio C."/>
            <person name="Seiboth B."/>
            <person name="vanKuyk P.A."/>
            <person name="Wortman J."/>
            <person name="Dyer P.S."/>
            <person name="Grigoriev I.V."/>
        </authorList>
    </citation>
    <scope>NUCLEOTIDE SEQUENCE [LARGE SCALE GENOMIC DNA]</scope>
    <source>
        <strain evidence="3">CBS 101740 / IMI 381727 / IBT 21946</strain>
    </source>
</reference>
<feature type="domain" description="Heterokaryon incompatibility" evidence="1">
    <location>
        <begin position="47"/>
        <end position="197"/>
    </location>
</feature>
<dbReference type="GeneID" id="93576309"/>
<dbReference type="Pfam" id="PF06985">
    <property type="entry name" value="HET"/>
    <property type="match status" value="1"/>
</dbReference>
<keyword evidence="3" id="KW-1185">Reference proteome</keyword>
<dbReference type="PANTHER" id="PTHR24148:SF64">
    <property type="entry name" value="HETEROKARYON INCOMPATIBILITY DOMAIN-CONTAINING PROTEIN"/>
    <property type="match status" value="1"/>
</dbReference>
<dbReference type="RefSeq" id="XP_067482840.1">
    <property type="nucleotide sequence ID" value="XM_067623821.1"/>
</dbReference>
<dbReference type="InterPro" id="IPR052895">
    <property type="entry name" value="HetReg/Transcr_Mod"/>
</dbReference>
<proteinExistence type="predicted"/>
<dbReference type="AlphaFoldDB" id="A0A1L9UV70"/>
<dbReference type="Proteomes" id="UP000184499">
    <property type="component" value="Unassembled WGS sequence"/>
</dbReference>
<dbReference type="VEuPathDB" id="FungiDB:ASPBRDRAFT_37887"/>
<dbReference type="EMBL" id="KV878680">
    <property type="protein sequence ID" value="OJJ75593.1"/>
    <property type="molecule type" value="Genomic_DNA"/>
</dbReference>
<sequence>MSHSEELYQKLDDSERQIRLVTIEPGEWTNDIQCTLEHTSLANAKPYETLSYVWGDPTVTKGIIVNGRTFEATVNLESALRHLRRDDTPRVMWIDAICINQIDTEERSSQVSFMRDIYQQSILTVIWLGDGNEHVKSLFGLAREFLDQCPGVEPWDDKSVVFLGELTESKYGSQSLEVLVTDLLMRPWWTRAWVLQEAVVSPALLIKCGADEMPWLALWSLARALSEGFLLSLSPARFSTRGLGKVFNIEIMRDAINKKMHKFTITQLIAWNRQQRSTDPRDKIFSLLGLARGSAANAIRPDYSPHNTPLQVCLDLVKQSTEKGSLDIICMSQGSERSCWPSWVPEWDVYSSQHSEVARPLIGYFDPGVEGNDILGTVLEISPSDYNTSQSLAPRFNWPTNPPALRVAGCLVDTINRLAATYQPNREEPWSVSRPDSWGTFLTSHFEDPTDIAELSSCIHAIHEFRSSMTMKNRWSSTKGNEEPKSLSIGSLLIRVIEKARESRNGGGYVGGGSLASAYIRTLMADTLVIGERKMVSFDHIDTNDDLEDSVEKCCFIISILDTAITRATSYRRLMISSKGYIGLVPAKAQEGDLICVLFGCSVPVILRKQDDHYIFIGESYVHGIMDGEAIEQMKEGSLVEEEFTLL</sequence>
<organism evidence="2 3">
    <name type="scientific">Aspergillus brasiliensis (strain CBS 101740 / IMI 381727 / IBT 21946)</name>
    <dbReference type="NCBI Taxonomy" id="767769"/>
    <lineage>
        <taxon>Eukaryota</taxon>
        <taxon>Fungi</taxon>
        <taxon>Dikarya</taxon>
        <taxon>Ascomycota</taxon>
        <taxon>Pezizomycotina</taxon>
        <taxon>Eurotiomycetes</taxon>
        <taxon>Eurotiomycetidae</taxon>
        <taxon>Eurotiales</taxon>
        <taxon>Aspergillaceae</taxon>
        <taxon>Aspergillus</taxon>
        <taxon>Aspergillus subgen. Circumdati</taxon>
    </lineage>
</organism>
<name>A0A1L9UV70_ASPBC</name>
<dbReference type="OMA" id="LMRPWWT"/>
<dbReference type="Pfam" id="PF26639">
    <property type="entry name" value="Het-6_barrel"/>
    <property type="match status" value="1"/>
</dbReference>
<protein>
    <recommendedName>
        <fullName evidence="1">Heterokaryon incompatibility domain-containing protein</fullName>
    </recommendedName>
</protein>
<evidence type="ECO:0000259" key="1">
    <source>
        <dbReference type="Pfam" id="PF06985"/>
    </source>
</evidence>
<dbReference type="OrthoDB" id="2157530at2759"/>
<dbReference type="PANTHER" id="PTHR24148">
    <property type="entry name" value="ANKYRIN REPEAT DOMAIN-CONTAINING PROTEIN 39 HOMOLOG-RELATED"/>
    <property type="match status" value="1"/>
</dbReference>
<gene>
    <name evidence="2" type="ORF">ASPBRDRAFT_37887</name>
</gene>
<accession>A0A1L9UV70</accession>
<dbReference type="InterPro" id="IPR010730">
    <property type="entry name" value="HET"/>
</dbReference>
<dbReference type="STRING" id="767769.A0A1L9UV70"/>
<evidence type="ECO:0000313" key="3">
    <source>
        <dbReference type="Proteomes" id="UP000184499"/>
    </source>
</evidence>
<evidence type="ECO:0000313" key="2">
    <source>
        <dbReference type="EMBL" id="OJJ75593.1"/>
    </source>
</evidence>